<gene>
    <name evidence="3" type="ORF">ACFFQA_23285</name>
</gene>
<name>A0ABV6A2I0_9PSEU</name>
<evidence type="ECO:0000256" key="2">
    <source>
        <dbReference type="SAM" id="Phobius"/>
    </source>
</evidence>
<dbReference type="RefSeq" id="WP_377855872.1">
    <property type="nucleotide sequence ID" value="NZ_JBHLZU010000018.1"/>
</dbReference>
<keyword evidence="2" id="KW-0472">Membrane</keyword>
<dbReference type="EMBL" id="JBHLZU010000018">
    <property type="protein sequence ID" value="MFB9906870.1"/>
    <property type="molecule type" value="Genomic_DNA"/>
</dbReference>
<keyword evidence="2" id="KW-1133">Transmembrane helix</keyword>
<evidence type="ECO:0000313" key="3">
    <source>
        <dbReference type="EMBL" id="MFB9906870.1"/>
    </source>
</evidence>
<dbReference type="Proteomes" id="UP001589693">
    <property type="component" value="Unassembled WGS sequence"/>
</dbReference>
<comment type="caution">
    <text evidence="3">The sequence shown here is derived from an EMBL/GenBank/DDBJ whole genome shotgun (WGS) entry which is preliminary data.</text>
</comment>
<feature type="transmembrane region" description="Helical" evidence="2">
    <location>
        <begin position="32"/>
        <end position="53"/>
    </location>
</feature>
<keyword evidence="2" id="KW-0812">Transmembrane</keyword>
<keyword evidence="4" id="KW-1185">Reference proteome</keyword>
<evidence type="ECO:0000256" key="1">
    <source>
        <dbReference type="SAM" id="MobiDB-lite"/>
    </source>
</evidence>
<feature type="transmembrane region" description="Helical" evidence="2">
    <location>
        <begin position="6"/>
        <end position="25"/>
    </location>
</feature>
<sequence>MDKWVILIAGSAISLCAVVLLLTGWSRTRQGLLLTGTVLAAIGLLGLVGGWLLIADPKAGPAEAIKTGGLAGGAVVALYALWLNDRKRRAEEDRNDHDRERVSDERFARSVEMLGNEADQVRVGALHALAGLAKSRPDYTQTVLEIICSYLRRPFSHEAFDERGDDPNRYEPDERDADADRERQVRQTAQRLLHDLLPERGTDGPAYDLDLTGARLEYLELRNRRVGRLVARYAEFLGITRWQGAEFTQEVLLTSAHFKGRAEVHHVVFHNGVSLLDASFDRELNLSGSKLEKWGDLRAKTTEINHDGFVIGKLDRFRLPERWSTEEIGQNRSKLITP</sequence>
<evidence type="ECO:0000313" key="4">
    <source>
        <dbReference type="Proteomes" id="UP001589693"/>
    </source>
</evidence>
<accession>A0ABV6A2I0</accession>
<feature type="transmembrane region" description="Helical" evidence="2">
    <location>
        <begin position="65"/>
        <end position="84"/>
    </location>
</feature>
<protein>
    <submittedName>
        <fullName evidence="3">Pentapeptide repeat-containing protein</fullName>
    </submittedName>
</protein>
<reference evidence="3 4" key="1">
    <citation type="submission" date="2024-09" db="EMBL/GenBank/DDBJ databases">
        <authorList>
            <person name="Sun Q."/>
            <person name="Mori K."/>
        </authorList>
    </citation>
    <scope>NUCLEOTIDE SEQUENCE [LARGE SCALE GENOMIC DNA]</scope>
    <source>
        <strain evidence="3 4">TBRC 7907</strain>
    </source>
</reference>
<proteinExistence type="predicted"/>
<organism evidence="3 4">
    <name type="scientific">Allokutzneria oryzae</name>
    <dbReference type="NCBI Taxonomy" id="1378989"/>
    <lineage>
        <taxon>Bacteria</taxon>
        <taxon>Bacillati</taxon>
        <taxon>Actinomycetota</taxon>
        <taxon>Actinomycetes</taxon>
        <taxon>Pseudonocardiales</taxon>
        <taxon>Pseudonocardiaceae</taxon>
        <taxon>Allokutzneria</taxon>
    </lineage>
</organism>
<feature type="region of interest" description="Disordered" evidence="1">
    <location>
        <begin position="159"/>
        <end position="182"/>
    </location>
</feature>